<feature type="transmembrane region" description="Helical" evidence="1">
    <location>
        <begin position="422"/>
        <end position="442"/>
    </location>
</feature>
<reference evidence="2 3" key="1">
    <citation type="journal article" date="2018" name="BMC Genomics">
        <title>The genome of Naegleria lovaniensis, the basis for a comparative approach to unravel pathogenicity factors of the human pathogenic amoeba N. fowleri.</title>
        <authorList>
            <person name="Liechti N."/>
            <person name="Schurch N."/>
            <person name="Bruggmann R."/>
            <person name="Wittwer M."/>
        </authorList>
    </citation>
    <scope>NUCLEOTIDE SEQUENCE [LARGE SCALE GENOMIC DNA]</scope>
    <source>
        <strain evidence="2 3">ATCC 30569</strain>
    </source>
</reference>
<dbReference type="GeneID" id="68104293"/>
<dbReference type="EMBL" id="PYSW02000051">
    <property type="protein sequence ID" value="KAG2373750.1"/>
    <property type="molecule type" value="Genomic_DNA"/>
</dbReference>
<comment type="caution">
    <text evidence="2">The sequence shown here is derived from an EMBL/GenBank/DDBJ whole genome shotgun (WGS) entry which is preliminary data.</text>
</comment>
<keyword evidence="1" id="KW-0472">Membrane</keyword>
<feature type="transmembrane region" description="Helical" evidence="1">
    <location>
        <begin position="69"/>
        <end position="87"/>
    </location>
</feature>
<evidence type="ECO:0008006" key="4">
    <source>
        <dbReference type="Google" id="ProtNLM"/>
    </source>
</evidence>
<organism evidence="2 3">
    <name type="scientific">Naegleria lovaniensis</name>
    <name type="common">Amoeba</name>
    <dbReference type="NCBI Taxonomy" id="51637"/>
    <lineage>
        <taxon>Eukaryota</taxon>
        <taxon>Discoba</taxon>
        <taxon>Heterolobosea</taxon>
        <taxon>Tetramitia</taxon>
        <taxon>Eutetramitia</taxon>
        <taxon>Vahlkampfiidae</taxon>
        <taxon>Naegleria</taxon>
    </lineage>
</organism>
<protein>
    <recommendedName>
        <fullName evidence="4">Transmembrane protein</fullName>
    </recommendedName>
</protein>
<feature type="transmembrane region" description="Helical" evidence="1">
    <location>
        <begin position="365"/>
        <end position="388"/>
    </location>
</feature>
<feature type="transmembrane region" description="Helical" evidence="1">
    <location>
        <begin position="270"/>
        <end position="291"/>
    </location>
</feature>
<dbReference type="RefSeq" id="XP_044542924.1">
    <property type="nucleotide sequence ID" value="XM_044687539.1"/>
</dbReference>
<name>A0AA88GE37_NAELO</name>
<evidence type="ECO:0000313" key="3">
    <source>
        <dbReference type="Proteomes" id="UP000816034"/>
    </source>
</evidence>
<gene>
    <name evidence="2" type="ORF">C9374_011839</name>
</gene>
<accession>A0AA88GE37</accession>
<evidence type="ECO:0000313" key="2">
    <source>
        <dbReference type="EMBL" id="KAG2373750.1"/>
    </source>
</evidence>
<feature type="transmembrane region" description="Helical" evidence="1">
    <location>
        <begin position="311"/>
        <end position="329"/>
    </location>
</feature>
<keyword evidence="3" id="KW-1185">Reference proteome</keyword>
<keyword evidence="1" id="KW-0812">Transmembrane</keyword>
<feature type="transmembrane region" description="Helical" evidence="1">
    <location>
        <begin position="192"/>
        <end position="210"/>
    </location>
</feature>
<evidence type="ECO:0000256" key="1">
    <source>
        <dbReference type="SAM" id="Phobius"/>
    </source>
</evidence>
<sequence>MDNAPPLPNTSSAMTTTGHHDYRLEIFHRFFIPTGIQKYNPTLDGSIKFDPTMLTVLTRKLIKLFRSRPFSMTTAVVVYSLLISLLSPQLWTAHGAFAAGFSSLALGDDLARSVMSICKDGEKVNGVTTTTPLNMSNLWTGMHHLSEGQYWMLWLKFSFFQRSSLLFLDTLNYMAAKNNNAAFNSRYYMANAKWIEGVNAILLSLVASYASLRFADHKWHNYLPKYMELFLYAFVALTGVQTIIEARVAKKTPEKLYDVQNRFRRIRKGVVLMISSYVGLLWFTKFGDYFLQHIYQFTNGSLSMRLIGRTILNGSVSLCSLFFGIGAGSEGLKELDMNMGHYFHNLLSNATRRATEFGKRYEKELAAISLSFMKGAGLFAYFAGGYYFSKSFSSFFQRLTQSGHSLSNTSLKQLSLEMGKDVASVVAMLGGYFTFATALSLSSPVQNATLPIDMVNLNLSACAFSLLELGAALFKFQYQFNEKLIRQSLFNSLPVVSKIDEVLSYENIALSFASTGTLAYGVDLLRMAYKFTHNPNTPQLQFNPTPGGVALASSLGLISFKHFLSLGQSVSSCVKSSNLLASITDLGFLLPAAKDIVLGTAAMAGAGFVLMKTFPSLKPHIEKPLKYFDGMLGRRFRKLLSVFSSPVAAFTVFATIGSYIVYKKYIYDEEMMALDATTSGATASIPPTSTKGNNVASK</sequence>
<feature type="transmembrane region" description="Helical" evidence="1">
    <location>
        <begin position="151"/>
        <end position="171"/>
    </location>
</feature>
<feature type="transmembrane region" description="Helical" evidence="1">
    <location>
        <begin position="230"/>
        <end position="249"/>
    </location>
</feature>
<keyword evidence="1" id="KW-1133">Transmembrane helix</keyword>
<dbReference type="AlphaFoldDB" id="A0AA88GE37"/>
<dbReference type="Proteomes" id="UP000816034">
    <property type="component" value="Unassembled WGS sequence"/>
</dbReference>
<proteinExistence type="predicted"/>
<feature type="transmembrane region" description="Helical" evidence="1">
    <location>
        <begin position="638"/>
        <end position="662"/>
    </location>
</feature>